<dbReference type="OrthoDB" id="9781005at2"/>
<protein>
    <recommendedName>
        <fullName evidence="1">Integrase catalytic domain-containing protein</fullName>
    </recommendedName>
</protein>
<gene>
    <name evidence="2" type="ORF">CF394_12130</name>
</gene>
<sequence length="56" mass="7095">MSRLYFKCESYELKKYKDYEELVEEVDCYMRFYNEERYQQKLNNLAPIEYRYQVAA</sequence>
<evidence type="ECO:0000259" key="1">
    <source>
        <dbReference type="Pfam" id="PF13333"/>
    </source>
</evidence>
<dbReference type="GO" id="GO:0015074">
    <property type="term" value="P:DNA integration"/>
    <property type="evidence" value="ECO:0007669"/>
    <property type="project" value="InterPro"/>
</dbReference>
<evidence type="ECO:0000313" key="2">
    <source>
        <dbReference type="EMBL" id="OZS77298.1"/>
    </source>
</evidence>
<dbReference type="AlphaFoldDB" id="A0A264W132"/>
<dbReference type="InterPro" id="IPR001584">
    <property type="entry name" value="Integrase_cat-core"/>
</dbReference>
<keyword evidence="3" id="KW-1185">Reference proteome</keyword>
<dbReference type="Proteomes" id="UP000217065">
    <property type="component" value="Unassembled WGS sequence"/>
</dbReference>
<name>A0A264W132_9BACL</name>
<accession>A0A264W132</accession>
<organism evidence="2 3">
    <name type="scientific">Tetzosporium hominis</name>
    <dbReference type="NCBI Taxonomy" id="2020506"/>
    <lineage>
        <taxon>Bacteria</taxon>
        <taxon>Bacillati</taxon>
        <taxon>Bacillota</taxon>
        <taxon>Bacilli</taxon>
        <taxon>Bacillales</taxon>
        <taxon>Caryophanaceae</taxon>
        <taxon>Tetzosporium</taxon>
    </lineage>
</organism>
<reference evidence="2 3" key="1">
    <citation type="submission" date="2017-07" db="EMBL/GenBank/DDBJ databases">
        <title>Tetzosporium hominis gen.nov. sp.nov.</title>
        <authorList>
            <person name="Tetz G."/>
            <person name="Tetz V."/>
        </authorList>
    </citation>
    <scope>NUCLEOTIDE SEQUENCE [LARGE SCALE GENOMIC DNA]</scope>
    <source>
        <strain evidence="2 3">VT-49</strain>
    </source>
</reference>
<proteinExistence type="predicted"/>
<comment type="caution">
    <text evidence="2">The sequence shown here is derived from an EMBL/GenBank/DDBJ whole genome shotgun (WGS) entry which is preliminary data.</text>
</comment>
<evidence type="ECO:0000313" key="3">
    <source>
        <dbReference type="Proteomes" id="UP000217065"/>
    </source>
</evidence>
<dbReference type="EMBL" id="NOKQ01000274">
    <property type="protein sequence ID" value="OZS77298.1"/>
    <property type="molecule type" value="Genomic_DNA"/>
</dbReference>
<feature type="domain" description="Integrase catalytic" evidence="1">
    <location>
        <begin position="6"/>
        <end position="53"/>
    </location>
</feature>
<dbReference type="Pfam" id="PF13333">
    <property type="entry name" value="rve_2"/>
    <property type="match status" value="1"/>
</dbReference>